<accession>X1EW55</accession>
<sequence length="79" mass="9008">THKPTHTHTHKHTLTHTHKYTTHTHTQHTHTHTHHTHTHSMIGIITSYLLIGITQYYTDYAYAPVKRIVDASASGHGTV</sequence>
<dbReference type="Pfam" id="PF03030">
    <property type="entry name" value="H_PPase"/>
    <property type="match status" value="1"/>
</dbReference>
<keyword evidence="5" id="KW-1278">Translocase</keyword>
<evidence type="ECO:0000256" key="1">
    <source>
        <dbReference type="ARBA" id="ARBA00004127"/>
    </source>
</evidence>
<proteinExistence type="predicted"/>
<evidence type="ECO:0000256" key="5">
    <source>
        <dbReference type="ARBA" id="ARBA00022967"/>
    </source>
</evidence>
<gene>
    <name evidence="9" type="ORF">S01H4_61675</name>
</gene>
<evidence type="ECO:0000256" key="7">
    <source>
        <dbReference type="ARBA" id="ARBA00023065"/>
    </source>
</evidence>
<evidence type="ECO:0000256" key="3">
    <source>
        <dbReference type="ARBA" id="ARBA00022692"/>
    </source>
</evidence>
<name>X1EW55_9ZZZZ</name>
<dbReference type="GO" id="GO:0004427">
    <property type="term" value="F:inorganic diphosphate phosphatase activity"/>
    <property type="evidence" value="ECO:0007669"/>
    <property type="project" value="InterPro"/>
</dbReference>
<dbReference type="GO" id="GO:0012505">
    <property type="term" value="C:endomembrane system"/>
    <property type="evidence" value="ECO:0007669"/>
    <property type="project" value="UniProtKB-SubCell"/>
</dbReference>
<comment type="subcellular location">
    <subcellularLocation>
        <location evidence="1">Endomembrane system</location>
        <topology evidence="1">Multi-pass membrane protein</topology>
    </subcellularLocation>
</comment>
<dbReference type="GO" id="GO:0016020">
    <property type="term" value="C:membrane"/>
    <property type="evidence" value="ECO:0007669"/>
    <property type="project" value="InterPro"/>
</dbReference>
<evidence type="ECO:0000313" key="9">
    <source>
        <dbReference type="EMBL" id="GAH12858.1"/>
    </source>
</evidence>
<organism evidence="9">
    <name type="scientific">marine sediment metagenome</name>
    <dbReference type="NCBI Taxonomy" id="412755"/>
    <lineage>
        <taxon>unclassified sequences</taxon>
        <taxon>metagenomes</taxon>
        <taxon>ecological metagenomes</taxon>
    </lineage>
</organism>
<keyword evidence="8" id="KW-0472">Membrane</keyword>
<evidence type="ECO:0000256" key="6">
    <source>
        <dbReference type="ARBA" id="ARBA00022989"/>
    </source>
</evidence>
<keyword evidence="2" id="KW-0813">Transport</keyword>
<protein>
    <submittedName>
        <fullName evidence="9">Uncharacterized protein</fullName>
    </submittedName>
</protein>
<keyword evidence="7" id="KW-0406">Ion transport</keyword>
<evidence type="ECO:0000256" key="8">
    <source>
        <dbReference type="ARBA" id="ARBA00023136"/>
    </source>
</evidence>
<comment type="caution">
    <text evidence="9">The sequence shown here is derived from an EMBL/GenBank/DDBJ whole genome shotgun (WGS) entry which is preliminary data.</text>
</comment>
<keyword evidence="3" id="KW-0812">Transmembrane</keyword>
<dbReference type="AlphaFoldDB" id="X1EW55"/>
<keyword evidence="4" id="KW-0460">Magnesium</keyword>
<feature type="non-terminal residue" evidence="9">
    <location>
        <position position="1"/>
    </location>
</feature>
<evidence type="ECO:0000256" key="2">
    <source>
        <dbReference type="ARBA" id="ARBA00022448"/>
    </source>
</evidence>
<keyword evidence="6" id="KW-1133">Transmembrane helix</keyword>
<dbReference type="InterPro" id="IPR004131">
    <property type="entry name" value="PPase-energised_H-pump"/>
</dbReference>
<dbReference type="EMBL" id="BART01036625">
    <property type="protein sequence ID" value="GAH12858.1"/>
    <property type="molecule type" value="Genomic_DNA"/>
</dbReference>
<reference evidence="9" key="1">
    <citation type="journal article" date="2014" name="Front. Microbiol.">
        <title>High frequency of phylogenetically diverse reductive dehalogenase-homologous genes in deep subseafloor sedimentary metagenomes.</title>
        <authorList>
            <person name="Kawai M."/>
            <person name="Futagami T."/>
            <person name="Toyoda A."/>
            <person name="Takaki Y."/>
            <person name="Nishi S."/>
            <person name="Hori S."/>
            <person name="Arai W."/>
            <person name="Tsubouchi T."/>
            <person name="Morono Y."/>
            <person name="Uchiyama I."/>
            <person name="Ito T."/>
            <person name="Fujiyama A."/>
            <person name="Inagaki F."/>
            <person name="Takami H."/>
        </authorList>
    </citation>
    <scope>NUCLEOTIDE SEQUENCE</scope>
    <source>
        <strain evidence="9">Expedition CK06-06</strain>
    </source>
</reference>
<evidence type="ECO:0000256" key="4">
    <source>
        <dbReference type="ARBA" id="ARBA00022842"/>
    </source>
</evidence>
<dbReference type="GO" id="GO:0009678">
    <property type="term" value="F:diphosphate hydrolysis-driven proton transmembrane transporter activity"/>
    <property type="evidence" value="ECO:0007669"/>
    <property type="project" value="InterPro"/>
</dbReference>